<dbReference type="EnsemblMetazoa" id="ASIC011416-RA">
    <property type="protein sequence ID" value="ASIC011416-PA"/>
    <property type="gene ID" value="ASIC011416"/>
</dbReference>
<reference evidence="1 3" key="1">
    <citation type="journal article" date="2014" name="BMC Genomics">
        <title>Genome sequence of Anopheles sinensis provides insight into genetics basis of mosquito competence for malaria parasites.</title>
        <authorList>
            <person name="Zhou D."/>
            <person name="Zhang D."/>
            <person name="Ding G."/>
            <person name="Shi L."/>
            <person name="Hou Q."/>
            <person name="Ye Y."/>
            <person name="Xu Y."/>
            <person name="Zhou H."/>
            <person name="Xiong C."/>
            <person name="Li S."/>
            <person name="Yu J."/>
            <person name="Hong S."/>
            <person name="Yu X."/>
            <person name="Zou P."/>
            <person name="Chen C."/>
            <person name="Chang X."/>
            <person name="Wang W."/>
            <person name="Lv Y."/>
            <person name="Sun Y."/>
            <person name="Ma L."/>
            <person name="Shen B."/>
            <person name="Zhu C."/>
        </authorList>
    </citation>
    <scope>NUCLEOTIDE SEQUENCE [LARGE SCALE GENOMIC DNA]</scope>
</reference>
<keyword evidence="3" id="KW-1185">Reference proteome</keyword>
<dbReference type="EMBL" id="ATLV01019120">
    <property type="status" value="NOT_ANNOTATED_CDS"/>
    <property type="molecule type" value="Genomic_DNA"/>
</dbReference>
<proteinExistence type="predicted"/>
<organism evidence="1">
    <name type="scientific">Anopheles sinensis</name>
    <name type="common">Mosquito</name>
    <dbReference type="NCBI Taxonomy" id="74873"/>
    <lineage>
        <taxon>Eukaryota</taxon>
        <taxon>Metazoa</taxon>
        <taxon>Ecdysozoa</taxon>
        <taxon>Arthropoda</taxon>
        <taxon>Hexapoda</taxon>
        <taxon>Insecta</taxon>
        <taxon>Pterygota</taxon>
        <taxon>Neoptera</taxon>
        <taxon>Endopterygota</taxon>
        <taxon>Diptera</taxon>
        <taxon>Nematocera</taxon>
        <taxon>Culicoidea</taxon>
        <taxon>Culicidae</taxon>
        <taxon>Anophelinae</taxon>
        <taxon>Anopheles</taxon>
    </lineage>
</organism>
<name>A0A084W0E2_ANOSI</name>
<evidence type="ECO:0000313" key="1">
    <source>
        <dbReference type="EMBL" id="KFB43686.1"/>
    </source>
</evidence>
<protein>
    <submittedName>
        <fullName evidence="1 2">4Fe-4S ferredoxin</fullName>
    </submittedName>
</protein>
<evidence type="ECO:0000313" key="3">
    <source>
        <dbReference type="Proteomes" id="UP000030765"/>
    </source>
</evidence>
<dbReference type="VEuPathDB" id="VectorBase:ASIC011416"/>
<dbReference type="EMBL" id="KE525262">
    <property type="protein sequence ID" value="KFB43686.1"/>
    <property type="molecule type" value="Genomic_DNA"/>
</dbReference>
<accession>A0A084W0E2</accession>
<sequence length="148" mass="16010">MSGRGEGEGENCIRFASPPPQLFQPEPYACLQLCMRKSTASHTYFFGGLEDIPDDDAGDLLVQLFHLDAQDTTTGCAWDGTAKANGEFVLPEGVPSREKTTCCPSSVLPFSGCILIFLLLFSSSFTKGAKGNISQPTMEWQKAITSAY</sequence>
<evidence type="ECO:0000313" key="2">
    <source>
        <dbReference type="EnsemblMetazoa" id="ASIC011416-PA"/>
    </source>
</evidence>
<dbReference type="AlphaFoldDB" id="A0A084W0E2"/>
<gene>
    <name evidence="1" type="ORF">ZHAS_00011416</name>
</gene>
<dbReference type="Proteomes" id="UP000030765">
    <property type="component" value="Unassembled WGS sequence"/>
</dbReference>
<reference evidence="2" key="2">
    <citation type="submission" date="2020-05" db="UniProtKB">
        <authorList>
            <consortium name="EnsemblMetazoa"/>
        </authorList>
    </citation>
    <scope>IDENTIFICATION</scope>
</reference>